<dbReference type="InterPro" id="IPR006093">
    <property type="entry name" value="Oxy_OxRdtase_FAD_BS"/>
</dbReference>
<comment type="pathway">
    <text evidence="1">Cofactor biosynthesis; L-ascorbate biosynthesis.</text>
</comment>
<proteinExistence type="inferred from homology"/>
<dbReference type="PANTHER" id="PTHR43762:SF1">
    <property type="entry name" value="D-ARABINONO-1,4-LACTONE OXIDASE"/>
    <property type="match status" value="1"/>
</dbReference>
<dbReference type="EMBL" id="CAEZZM010000007">
    <property type="protein sequence ID" value="CAB4754438.1"/>
    <property type="molecule type" value="Genomic_DNA"/>
</dbReference>
<dbReference type="InterPro" id="IPR036318">
    <property type="entry name" value="FAD-bd_PCMH-like_sf"/>
</dbReference>
<name>A0A094PRJ6_9ZZZZ</name>
<dbReference type="Pfam" id="PF04030">
    <property type="entry name" value="ALO"/>
    <property type="match status" value="1"/>
</dbReference>
<organism evidence="8">
    <name type="scientific">freshwater metagenome</name>
    <dbReference type="NCBI Taxonomy" id="449393"/>
    <lineage>
        <taxon>unclassified sequences</taxon>
        <taxon>metagenomes</taxon>
        <taxon>ecological metagenomes</taxon>
    </lineage>
</organism>
<dbReference type="InterPro" id="IPR006094">
    <property type="entry name" value="Oxid_FAD_bind_N"/>
</dbReference>
<feature type="non-terminal residue" evidence="8">
    <location>
        <position position="430"/>
    </location>
</feature>
<dbReference type="PROSITE" id="PS00862">
    <property type="entry name" value="OX2_COVAL_FAD"/>
    <property type="match status" value="1"/>
</dbReference>
<dbReference type="InterPro" id="IPR016166">
    <property type="entry name" value="FAD-bd_PCMH"/>
</dbReference>
<dbReference type="GO" id="GO:0071949">
    <property type="term" value="F:FAD binding"/>
    <property type="evidence" value="ECO:0007669"/>
    <property type="project" value="InterPro"/>
</dbReference>
<protein>
    <submittedName>
        <fullName evidence="6">Unannotated protein</fullName>
    </submittedName>
</protein>
<dbReference type="Gene3D" id="1.10.45.10">
    <property type="entry name" value="Vanillyl-alcohol Oxidase, Chain A, domain 4"/>
    <property type="match status" value="1"/>
</dbReference>
<dbReference type="UniPathway" id="UPA00132"/>
<evidence type="ECO:0000313" key="6">
    <source>
        <dbReference type="EMBL" id="CAB4704319.1"/>
    </source>
</evidence>
<evidence type="ECO:0000259" key="5">
    <source>
        <dbReference type="PROSITE" id="PS51387"/>
    </source>
</evidence>
<dbReference type="Gene3D" id="3.30.43.10">
    <property type="entry name" value="Uridine Diphospho-n-acetylenolpyruvylglucosamine Reductase, domain 2"/>
    <property type="match status" value="1"/>
</dbReference>
<evidence type="ECO:0000256" key="4">
    <source>
        <dbReference type="ARBA" id="ARBA00023002"/>
    </source>
</evidence>
<dbReference type="InterPro" id="IPR016169">
    <property type="entry name" value="FAD-bd_PCMH_sub2"/>
</dbReference>
<dbReference type="GO" id="GO:0080049">
    <property type="term" value="F:L-gulono-1,4-lactone dehydrogenase activity"/>
    <property type="evidence" value="ECO:0007669"/>
    <property type="project" value="TreeGrafter"/>
</dbReference>
<dbReference type="PANTHER" id="PTHR43762">
    <property type="entry name" value="L-GULONOLACTONE OXIDASE"/>
    <property type="match status" value="1"/>
</dbReference>
<sequence length="430" mass="48579">MKRWKNWAGNQRATPKSAHFPSSESELVAIVRFAQAAKRRVKVVGSGHSFTAVAVADDILIDLRNYGEFLEVSSDRTTVTVQSGIVLSDLNERLQREGLAMPNLGDITYQTIAGALSTSTHGTGRARTGLAAQVVGFRLIDSGGNVLPCSERENEEVFHVGRVGLGALGILSTLTLRVVPAFQLCAVEEPMRVKDVLENIDQLVNGNDFFEFYWIPHTGWALTKRNNICDLPSDPPRRFAHWWNKIFMENIAFGALCYLGRMRPGLIPRLAKVLPSSGRVEYVNASYKIFASKRLVRFYEMEYSINRESVVPALERVMKLVDEEGLMLNFPVEVRFTAPDDVSLSTSHGRSSAYIAVHVFKGMQYEPYFRAVEKIMMDYCGRPHWGKIHFQSAESLSSLYPEYQRFIEVRNRLDPEGVFTNDYLRRVLGR</sequence>
<dbReference type="InterPro" id="IPR007173">
    <property type="entry name" value="ALO_C"/>
</dbReference>
<evidence type="ECO:0000256" key="3">
    <source>
        <dbReference type="ARBA" id="ARBA00022644"/>
    </source>
</evidence>
<evidence type="ECO:0000313" key="7">
    <source>
        <dbReference type="EMBL" id="CAB4754438.1"/>
    </source>
</evidence>
<dbReference type="Gene3D" id="3.30.465.10">
    <property type="match status" value="1"/>
</dbReference>
<dbReference type="GO" id="GO:0019853">
    <property type="term" value="P:L-ascorbic acid biosynthetic process"/>
    <property type="evidence" value="ECO:0007669"/>
    <property type="project" value="UniProtKB-UniPathway"/>
</dbReference>
<dbReference type="AlphaFoldDB" id="A0A094PRJ6"/>
<gene>
    <name evidence="8" type="ORF">GM51_21725</name>
    <name evidence="6" type="ORF">UFOPK2657_00168</name>
    <name evidence="7" type="ORF">UFOPK2872_00142</name>
</gene>
<evidence type="ECO:0000256" key="2">
    <source>
        <dbReference type="ARBA" id="ARBA00005466"/>
    </source>
</evidence>
<dbReference type="PROSITE" id="PS51387">
    <property type="entry name" value="FAD_PCMH"/>
    <property type="match status" value="1"/>
</dbReference>
<dbReference type="Gene3D" id="3.30.70.2520">
    <property type="match status" value="1"/>
</dbReference>
<dbReference type="InterPro" id="IPR016167">
    <property type="entry name" value="FAD-bd_PCMH_sub1"/>
</dbReference>
<dbReference type="GO" id="GO:0003885">
    <property type="term" value="F:D-arabinono-1,4-lactone oxidase activity"/>
    <property type="evidence" value="ECO:0007669"/>
    <property type="project" value="InterPro"/>
</dbReference>
<accession>A0A094PRJ6</accession>
<dbReference type="NCBIfam" id="TIGR01679">
    <property type="entry name" value="bact_FAD_ox"/>
    <property type="match status" value="1"/>
</dbReference>
<reference evidence="8" key="1">
    <citation type="submission" date="2014-06" db="EMBL/GenBank/DDBJ databases">
        <title>Key roles for freshwater Actinobacteria revealed by deep metagenomic sequencing.</title>
        <authorList>
            <person name="Ghai R."/>
            <person name="Mizuno C.M."/>
            <person name="Picazo A."/>
            <person name="Camacho A."/>
            <person name="Rodriguez-Valera F."/>
        </authorList>
    </citation>
    <scope>NUCLEOTIDE SEQUENCE</scope>
</reference>
<feature type="domain" description="FAD-binding PCMH-type" evidence="5">
    <location>
        <begin position="11"/>
        <end position="181"/>
    </location>
</feature>
<dbReference type="GO" id="GO:0016020">
    <property type="term" value="C:membrane"/>
    <property type="evidence" value="ECO:0007669"/>
    <property type="project" value="InterPro"/>
</dbReference>
<evidence type="ECO:0000256" key="1">
    <source>
        <dbReference type="ARBA" id="ARBA00005147"/>
    </source>
</evidence>
<dbReference type="SUPFAM" id="SSF56176">
    <property type="entry name" value="FAD-binding/transporter-associated domain-like"/>
    <property type="match status" value="1"/>
</dbReference>
<reference evidence="6" key="2">
    <citation type="submission" date="2020-05" db="EMBL/GenBank/DDBJ databases">
        <authorList>
            <person name="Chiriac C."/>
            <person name="Salcher M."/>
            <person name="Ghai R."/>
            <person name="Kavagutti S V."/>
        </authorList>
    </citation>
    <scope>NUCLEOTIDE SEQUENCE</scope>
</reference>
<dbReference type="EMBL" id="CAEZYG010000014">
    <property type="protein sequence ID" value="CAB4704319.1"/>
    <property type="molecule type" value="Genomic_DNA"/>
</dbReference>
<dbReference type="EMBL" id="JNSL01000219">
    <property type="protein sequence ID" value="KGA12294.1"/>
    <property type="molecule type" value="Genomic_DNA"/>
</dbReference>
<keyword evidence="3" id="KW-0060">Ascorbate biosynthesis</keyword>
<dbReference type="InterPro" id="IPR016171">
    <property type="entry name" value="Vanillyl_alc_oxidase_C-sub2"/>
</dbReference>
<dbReference type="InterPro" id="IPR010031">
    <property type="entry name" value="FAD_lactone_oxidase-like"/>
</dbReference>
<comment type="similarity">
    <text evidence="2">Belongs to the oxygen-dependent FAD-linked oxidoreductase family.</text>
</comment>
<evidence type="ECO:0000313" key="8">
    <source>
        <dbReference type="EMBL" id="KGA12294.1"/>
    </source>
</evidence>
<dbReference type="PIRSF" id="PIRSF000136">
    <property type="entry name" value="LGO_GLO"/>
    <property type="match status" value="1"/>
</dbReference>
<dbReference type="Pfam" id="PF01565">
    <property type="entry name" value="FAD_binding_4"/>
    <property type="match status" value="1"/>
</dbReference>
<keyword evidence="4" id="KW-0560">Oxidoreductase</keyword>